<evidence type="ECO:0000256" key="1">
    <source>
        <dbReference type="ARBA" id="ARBA00022723"/>
    </source>
</evidence>
<dbReference type="GO" id="GO:0016226">
    <property type="term" value="P:iron-sulfur cluster assembly"/>
    <property type="evidence" value="ECO:0007669"/>
    <property type="project" value="InterPro"/>
</dbReference>
<dbReference type="GO" id="GO:0140663">
    <property type="term" value="F:ATP-dependent FeS chaperone activity"/>
    <property type="evidence" value="ECO:0007669"/>
    <property type="project" value="InterPro"/>
</dbReference>
<keyword evidence="5 6" id="KW-0411">Iron-sulfur</keyword>
<comment type="similarity">
    <text evidence="6">Belongs to the Mrp/NBP35 ATP-binding proteins family.</text>
</comment>
<dbReference type="InterPro" id="IPR000808">
    <property type="entry name" value="Mrp-like_CS"/>
</dbReference>
<keyword evidence="1 6" id="KW-0479">Metal-binding</keyword>
<evidence type="ECO:0000313" key="7">
    <source>
        <dbReference type="EMBL" id="ERL07015.1"/>
    </source>
</evidence>
<accession>U2TKM3</accession>
<comment type="caution">
    <text evidence="7">The sequence shown here is derived from an EMBL/GenBank/DDBJ whole genome shotgun (WGS) entry which is preliminary data.</text>
</comment>
<dbReference type="HAMAP" id="MF_02040">
    <property type="entry name" value="Mrp_NBP35"/>
    <property type="match status" value="1"/>
</dbReference>
<dbReference type="AlphaFoldDB" id="U2TKM3"/>
<dbReference type="Gene3D" id="3.40.50.300">
    <property type="entry name" value="P-loop containing nucleotide triphosphate hydrolases"/>
    <property type="match status" value="1"/>
</dbReference>
<organism evidence="7 8">
    <name type="scientific">Olsenella profusa F0195</name>
    <dbReference type="NCBI Taxonomy" id="1125712"/>
    <lineage>
        <taxon>Bacteria</taxon>
        <taxon>Bacillati</taxon>
        <taxon>Actinomycetota</taxon>
        <taxon>Coriobacteriia</taxon>
        <taxon>Coriobacteriales</taxon>
        <taxon>Atopobiaceae</taxon>
        <taxon>Olsenella</taxon>
    </lineage>
</organism>
<dbReference type="InterPro" id="IPR044304">
    <property type="entry name" value="NUBPL-like"/>
</dbReference>
<keyword evidence="2 6" id="KW-0547">Nucleotide-binding</keyword>
<evidence type="ECO:0000256" key="4">
    <source>
        <dbReference type="ARBA" id="ARBA00023004"/>
    </source>
</evidence>
<dbReference type="Pfam" id="PF10609">
    <property type="entry name" value="ParA"/>
    <property type="match status" value="1"/>
</dbReference>
<dbReference type="EMBL" id="AWEZ01000061">
    <property type="protein sequence ID" value="ERL07015.1"/>
    <property type="molecule type" value="Genomic_DNA"/>
</dbReference>
<reference evidence="7 8" key="1">
    <citation type="submission" date="2013-08" db="EMBL/GenBank/DDBJ databases">
        <authorList>
            <person name="Durkin A.S."/>
            <person name="Haft D.R."/>
            <person name="McCorrison J."/>
            <person name="Torralba M."/>
            <person name="Gillis M."/>
            <person name="Haft D.H."/>
            <person name="Methe B."/>
            <person name="Sutton G."/>
            <person name="Nelson K.E."/>
        </authorList>
    </citation>
    <scope>NUCLEOTIDE SEQUENCE [LARGE SCALE GENOMIC DNA]</scope>
    <source>
        <strain evidence="7 8">F0195</strain>
    </source>
</reference>
<dbReference type="GO" id="GO:0005524">
    <property type="term" value="F:ATP binding"/>
    <property type="evidence" value="ECO:0007669"/>
    <property type="project" value="UniProtKB-UniRule"/>
</dbReference>
<name>U2TKM3_9ACTN</name>
<feature type="binding site" evidence="6">
    <location>
        <begin position="51"/>
        <end position="58"/>
    </location>
    <ligand>
        <name>ATP</name>
        <dbReference type="ChEBI" id="CHEBI:30616"/>
    </ligand>
</feature>
<dbReference type="InterPro" id="IPR027417">
    <property type="entry name" value="P-loop_NTPase"/>
</dbReference>
<keyword evidence="8" id="KW-1185">Reference proteome</keyword>
<keyword evidence="6" id="KW-0378">Hydrolase</keyword>
<dbReference type="CDD" id="cd02037">
    <property type="entry name" value="Mrp_NBP35"/>
    <property type="match status" value="1"/>
</dbReference>
<dbReference type="Proteomes" id="UP000016638">
    <property type="component" value="Unassembled WGS sequence"/>
</dbReference>
<comment type="function">
    <text evidence="6">Binds and transfers iron-sulfur (Fe-S) clusters to target apoproteins. Can hydrolyze ATP.</text>
</comment>
<protein>
    <recommendedName>
        <fullName evidence="6">Iron-sulfur cluster carrier protein</fullName>
    </recommendedName>
</protein>
<dbReference type="GO" id="GO:0016887">
    <property type="term" value="F:ATP hydrolysis activity"/>
    <property type="evidence" value="ECO:0007669"/>
    <property type="project" value="UniProtKB-UniRule"/>
</dbReference>
<evidence type="ECO:0000256" key="3">
    <source>
        <dbReference type="ARBA" id="ARBA00022840"/>
    </source>
</evidence>
<dbReference type="PROSITE" id="PS01215">
    <property type="entry name" value="MRP"/>
    <property type="match status" value="1"/>
</dbReference>
<dbReference type="InterPro" id="IPR019591">
    <property type="entry name" value="Mrp/NBP35_ATP-bd"/>
</dbReference>
<dbReference type="PANTHER" id="PTHR42961:SF2">
    <property type="entry name" value="IRON-SULFUR PROTEIN NUBPL"/>
    <property type="match status" value="1"/>
</dbReference>
<dbReference type="GO" id="GO:0046872">
    <property type="term" value="F:metal ion binding"/>
    <property type="evidence" value="ECO:0007669"/>
    <property type="project" value="UniProtKB-KW"/>
</dbReference>
<dbReference type="InterPro" id="IPR033756">
    <property type="entry name" value="YlxH/NBP35"/>
</dbReference>
<comment type="subunit">
    <text evidence="6">Homodimer.</text>
</comment>
<keyword evidence="3 6" id="KW-0067">ATP-binding</keyword>
<dbReference type="PANTHER" id="PTHR42961">
    <property type="entry name" value="IRON-SULFUR PROTEIN NUBPL"/>
    <property type="match status" value="1"/>
</dbReference>
<dbReference type="OrthoDB" id="9809679at2"/>
<dbReference type="PATRIC" id="fig|1125712.3.peg.1796"/>
<gene>
    <name evidence="7" type="ORF">HMPREF1316_0955</name>
</gene>
<keyword evidence="4 6" id="KW-0408">Iron</keyword>
<proteinExistence type="inferred from homology"/>
<dbReference type="GO" id="GO:0051539">
    <property type="term" value="F:4 iron, 4 sulfur cluster binding"/>
    <property type="evidence" value="ECO:0007669"/>
    <property type="project" value="TreeGrafter"/>
</dbReference>
<sequence>MAQTPDIDTDALRREVDETLGHATRQQDQGPQRFSPAAGSSIRHVIGVVSGKGGVGKSLVTGAIAVSLRHEGKRVAILDADITGPSIPRMFGMSGRHATARNEQLVPVTSKGGIEVMSTNLVLEHETDPVLWRGPMLMGALRQFFEETAWGDVDYLLVDMPPGTGDVALTVFQSLPIEGVVIVSSPQDLVQMVVGKALNMAAMMDVPVVGLVENMSWMLCPHCGERVEPFGPSRLIETAAHVGIEALDELPIDPTLAAACDAGTFEDALPEGFAAKTVEQILAHETLAG</sequence>
<evidence type="ECO:0000256" key="5">
    <source>
        <dbReference type="ARBA" id="ARBA00023014"/>
    </source>
</evidence>
<dbReference type="eggNOG" id="COG0489">
    <property type="taxonomic scope" value="Bacteria"/>
</dbReference>
<evidence type="ECO:0000256" key="2">
    <source>
        <dbReference type="ARBA" id="ARBA00022741"/>
    </source>
</evidence>
<evidence type="ECO:0000256" key="6">
    <source>
        <dbReference type="HAMAP-Rule" id="MF_02040"/>
    </source>
</evidence>
<dbReference type="SUPFAM" id="SSF52540">
    <property type="entry name" value="P-loop containing nucleoside triphosphate hydrolases"/>
    <property type="match status" value="1"/>
</dbReference>
<dbReference type="FunFam" id="3.40.50.300:FF:001119">
    <property type="entry name" value="Iron-sulfur cluster carrier protein"/>
    <property type="match status" value="1"/>
</dbReference>
<evidence type="ECO:0000313" key="8">
    <source>
        <dbReference type="Proteomes" id="UP000016638"/>
    </source>
</evidence>
<dbReference type="RefSeq" id="WP_021726754.1">
    <property type="nucleotide sequence ID" value="NZ_AWEZ01000061.1"/>
</dbReference>
<dbReference type="STRING" id="1125712.HMPREF1316_0955"/>